<evidence type="ECO:0000313" key="2">
    <source>
        <dbReference type="EMBL" id="MBL3688984.1"/>
    </source>
</evidence>
<keyword evidence="1" id="KW-0732">Signal</keyword>
<reference evidence="2 3" key="1">
    <citation type="submission" date="2018-09" db="EMBL/GenBank/DDBJ databases">
        <title>Comparative genomics of Leucobacter spp.</title>
        <authorList>
            <person name="Reis A.C."/>
            <person name="Kolvenbach B.A."/>
            <person name="Corvini P.F.X."/>
            <person name="Nunes O.C."/>
        </authorList>
    </citation>
    <scope>NUCLEOTIDE SEQUENCE [LARGE SCALE GENOMIC DNA]</scope>
    <source>
        <strain evidence="2 3">L-1</strain>
    </source>
</reference>
<keyword evidence="3" id="KW-1185">Reference proteome</keyword>
<feature type="signal peptide" evidence="1">
    <location>
        <begin position="1"/>
        <end position="31"/>
    </location>
</feature>
<dbReference type="Gene3D" id="2.60.40.3700">
    <property type="match status" value="1"/>
</dbReference>
<accession>A0ABS1SNB2</accession>
<feature type="chain" id="PRO_5046424205" description="Secreted protein" evidence="1">
    <location>
        <begin position="32"/>
        <end position="207"/>
    </location>
</feature>
<evidence type="ECO:0000313" key="3">
    <source>
        <dbReference type="Proteomes" id="UP001646141"/>
    </source>
</evidence>
<proteinExistence type="predicted"/>
<evidence type="ECO:0000256" key="1">
    <source>
        <dbReference type="SAM" id="SignalP"/>
    </source>
</evidence>
<dbReference type="Pfam" id="PF21172">
    <property type="entry name" value="CueP"/>
    <property type="match status" value="1"/>
</dbReference>
<name>A0ABS1SNB2_9MICO</name>
<dbReference type="EMBL" id="QYAD01000001">
    <property type="protein sequence ID" value="MBL3688984.1"/>
    <property type="molecule type" value="Genomic_DNA"/>
</dbReference>
<dbReference type="RefSeq" id="WP_202380973.1">
    <property type="nucleotide sequence ID" value="NZ_BAAAMA010000004.1"/>
</dbReference>
<gene>
    <name evidence="2" type="ORF">D3226_03305</name>
</gene>
<evidence type="ECO:0008006" key="4">
    <source>
        <dbReference type="Google" id="ProtNLM"/>
    </source>
</evidence>
<dbReference type="PROSITE" id="PS51257">
    <property type="entry name" value="PROKAR_LIPOPROTEIN"/>
    <property type="match status" value="1"/>
</dbReference>
<dbReference type="Proteomes" id="UP001646141">
    <property type="component" value="Unassembled WGS sequence"/>
</dbReference>
<dbReference type="NCBIfam" id="NF038094">
    <property type="entry name" value="CueP_fam"/>
    <property type="match status" value="1"/>
</dbReference>
<organism evidence="2 3">
    <name type="scientific">Leucobacter chromiireducens subsp. chromiireducens</name>
    <dbReference type="NCBI Taxonomy" id="660067"/>
    <lineage>
        <taxon>Bacteria</taxon>
        <taxon>Bacillati</taxon>
        <taxon>Actinomycetota</taxon>
        <taxon>Actinomycetes</taxon>
        <taxon>Micrococcales</taxon>
        <taxon>Microbacteriaceae</taxon>
        <taxon>Leucobacter</taxon>
    </lineage>
</organism>
<dbReference type="InterPro" id="IPR047808">
    <property type="entry name" value="CueP-like"/>
</dbReference>
<comment type="caution">
    <text evidence="2">The sequence shown here is derived from an EMBL/GenBank/DDBJ whole genome shotgun (WGS) entry which is preliminary data.</text>
</comment>
<protein>
    <recommendedName>
        <fullName evidence="4">Secreted protein</fullName>
    </recommendedName>
</protein>
<sequence length="207" mass="21254">MGISVARVRPALVGSAIAAIVLLAGCSAAGAAEQPATSGEVSAEEAGAAAVLAELGIDASDPVALVEGLEALPVAERPADFVAQVMPTEVKVQPEQPGELVLPVAGDQFYLSVAPYRAQTHPCTFHVPTSCLGEMQNADIQLRITDAASGDVIVDEARTTEDNGFAGVWLPRDGEFTIEITADGDTGVQTVRTGANDPTCITTLQLS</sequence>